<evidence type="ECO:0000256" key="1">
    <source>
        <dbReference type="SAM" id="SignalP"/>
    </source>
</evidence>
<gene>
    <name evidence="3" type="ORF">O6P32_07965</name>
</gene>
<feature type="chain" id="PRO_5046940806" evidence="1">
    <location>
        <begin position="20"/>
        <end position="224"/>
    </location>
</feature>
<dbReference type="InterPro" id="IPR013830">
    <property type="entry name" value="SGNH_hydro"/>
</dbReference>
<dbReference type="EMBL" id="JAPZVM010000005">
    <property type="protein sequence ID" value="MCZ8372640.1"/>
    <property type="molecule type" value="Genomic_DNA"/>
</dbReference>
<dbReference type="Pfam" id="PF13472">
    <property type="entry name" value="Lipase_GDSL_2"/>
    <property type="match status" value="1"/>
</dbReference>
<feature type="signal peptide" evidence="1">
    <location>
        <begin position="1"/>
        <end position="19"/>
    </location>
</feature>
<evidence type="ECO:0000259" key="2">
    <source>
        <dbReference type="Pfam" id="PF13472"/>
    </source>
</evidence>
<dbReference type="InterPro" id="IPR036514">
    <property type="entry name" value="SGNH_hydro_sf"/>
</dbReference>
<dbReference type="GO" id="GO:0016787">
    <property type="term" value="F:hydrolase activity"/>
    <property type="evidence" value="ECO:0007669"/>
    <property type="project" value="UniProtKB-KW"/>
</dbReference>
<organism evidence="3 4">
    <name type="scientific">Phocaeicola acetigenes</name>
    <dbReference type="NCBI Taxonomy" id="3016083"/>
    <lineage>
        <taxon>Bacteria</taxon>
        <taxon>Pseudomonadati</taxon>
        <taxon>Bacteroidota</taxon>
        <taxon>Bacteroidia</taxon>
        <taxon>Bacteroidales</taxon>
        <taxon>Bacteroidaceae</taxon>
        <taxon>Phocaeicola</taxon>
    </lineage>
</organism>
<keyword evidence="1" id="KW-0732">Signal</keyword>
<keyword evidence="4" id="KW-1185">Reference proteome</keyword>
<dbReference type="RefSeq" id="WP_269877825.1">
    <property type="nucleotide sequence ID" value="NZ_JAPZVM010000005.1"/>
</dbReference>
<dbReference type="Gene3D" id="3.40.50.1110">
    <property type="entry name" value="SGNH hydrolase"/>
    <property type="match status" value="1"/>
</dbReference>
<dbReference type="SUPFAM" id="SSF52266">
    <property type="entry name" value="SGNH hydrolase"/>
    <property type="match status" value="1"/>
</dbReference>
<evidence type="ECO:0000313" key="3">
    <source>
        <dbReference type="EMBL" id="MCZ8372640.1"/>
    </source>
</evidence>
<feature type="domain" description="SGNH hydrolase-type esterase" evidence="2">
    <location>
        <begin position="47"/>
        <end position="210"/>
    </location>
</feature>
<name>A0ABT4PHV3_9BACT</name>
<dbReference type="InterPro" id="IPR051532">
    <property type="entry name" value="Ester_Hydrolysis_Enzymes"/>
</dbReference>
<accession>A0ABT4PHV3</accession>
<protein>
    <submittedName>
        <fullName evidence="3">SGNH/GDSL hydrolase family protein</fullName>
    </submittedName>
</protein>
<dbReference type="PANTHER" id="PTHR30383:SF5">
    <property type="entry name" value="SGNH HYDROLASE-TYPE ESTERASE DOMAIN-CONTAINING PROTEIN"/>
    <property type="match status" value="1"/>
</dbReference>
<reference evidence="3" key="1">
    <citation type="submission" date="2022-12" db="EMBL/GenBank/DDBJ databases">
        <title>Phocaeicola acetigenes sp. nov., isolated feces from a healthy human.</title>
        <authorList>
            <person name="Do H."/>
            <person name="Ha Y.B."/>
            <person name="Kim J.-S."/>
            <person name="Suh M.K."/>
            <person name="Kim H.S."/>
            <person name="Lee J.-S."/>
        </authorList>
    </citation>
    <scope>NUCLEOTIDE SEQUENCE</scope>
    <source>
        <strain evidence="3">KGMB11183</strain>
    </source>
</reference>
<comment type="caution">
    <text evidence="3">The sequence shown here is derived from an EMBL/GenBank/DDBJ whole genome shotgun (WGS) entry which is preliminary data.</text>
</comment>
<dbReference type="PANTHER" id="PTHR30383">
    <property type="entry name" value="THIOESTERASE 1/PROTEASE 1/LYSOPHOSPHOLIPASE L1"/>
    <property type="match status" value="1"/>
</dbReference>
<dbReference type="Proteomes" id="UP001141933">
    <property type="component" value="Unassembled WGS sequence"/>
</dbReference>
<keyword evidence="3" id="KW-0378">Hydrolase</keyword>
<sequence length="224" mass="24875">MKSIMVAALCLAGSLQLMAQEPLQDWAGLERYQEDNKMVQGPVKAVFMGNSITDGWPVADPDFFTQNGYVGRGISGQVSAQMLMRFRQDVIALNPQVVVILAGTNDIARNDYAMTLEQTFDNVVSMVQLAQANQIKVVLCSTLPAFQFGWRPELKPAEDIKKLNAKFKEFADAQGIPFVDYHSAMKDERDGLPLKYSEDGVHPTVEGYKVMEGLVQKALKKVIQ</sequence>
<proteinExistence type="predicted"/>
<dbReference type="CDD" id="cd04501">
    <property type="entry name" value="SGNH_hydrolase_like_4"/>
    <property type="match status" value="1"/>
</dbReference>
<evidence type="ECO:0000313" key="4">
    <source>
        <dbReference type="Proteomes" id="UP001141933"/>
    </source>
</evidence>